<evidence type="ECO:0000256" key="1">
    <source>
        <dbReference type="SAM" id="MobiDB-lite"/>
    </source>
</evidence>
<evidence type="ECO:0000313" key="3">
    <source>
        <dbReference type="Proteomes" id="UP000264820"/>
    </source>
</evidence>
<protein>
    <submittedName>
        <fullName evidence="2">Uncharacterized protein</fullName>
    </submittedName>
</protein>
<reference evidence="2" key="2">
    <citation type="submission" date="2025-09" db="UniProtKB">
        <authorList>
            <consortium name="Ensembl"/>
        </authorList>
    </citation>
    <scope>IDENTIFICATION</scope>
</reference>
<dbReference type="Proteomes" id="UP000264820">
    <property type="component" value="Unplaced"/>
</dbReference>
<feature type="compositionally biased region" description="Polar residues" evidence="1">
    <location>
        <begin position="1"/>
        <end position="14"/>
    </location>
</feature>
<evidence type="ECO:0000313" key="2">
    <source>
        <dbReference type="Ensembl" id="ENSHCOP00000001191.1"/>
    </source>
</evidence>
<reference evidence="2" key="1">
    <citation type="submission" date="2025-08" db="UniProtKB">
        <authorList>
            <consortium name="Ensembl"/>
        </authorList>
    </citation>
    <scope>IDENTIFICATION</scope>
</reference>
<dbReference type="STRING" id="109280.ENSHCOP00000001191"/>
<feature type="region of interest" description="Disordered" evidence="1">
    <location>
        <begin position="1"/>
        <end position="22"/>
    </location>
</feature>
<sequence length="86" mass="9802">QHRSMTSSHITTGAFSPPEEASARRSLVWVRVSHTRGDTVVLCVCRLTFPRGHFPRLAECAHFHYETADFGNVEVRAPLKNILKWQ</sequence>
<proteinExistence type="predicted"/>
<name>A0A3Q2XMJ8_HIPCM</name>
<accession>A0A3Q2XMJ8</accession>
<dbReference type="GeneTree" id="ENSGT00940000178649"/>
<dbReference type="Ensembl" id="ENSHCOT00000012527.1">
    <property type="protein sequence ID" value="ENSHCOP00000001191.1"/>
    <property type="gene ID" value="ENSHCOG00000002106.1"/>
</dbReference>
<keyword evidence="3" id="KW-1185">Reference proteome</keyword>
<organism evidence="2 3">
    <name type="scientific">Hippocampus comes</name>
    <name type="common">Tiger tail seahorse</name>
    <dbReference type="NCBI Taxonomy" id="109280"/>
    <lineage>
        <taxon>Eukaryota</taxon>
        <taxon>Metazoa</taxon>
        <taxon>Chordata</taxon>
        <taxon>Craniata</taxon>
        <taxon>Vertebrata</taxon>
        <taxon>Euteleostomi</taxon>
        <taxon>Actinopterygii</taxon>
        <taxon>Neopterygii</taxon>
        <taxon>Teleostei</taxon>
        <taxon>Neoteleostei</taxon>
        <taxon>Acanthomorphata</taxon>
        <taxon>Syngnathiaria</taxon>
        <taxon>Syngnathiformes</taxon>
        <taxon>Syngnathoidei</taxon>
        <taxon>Syngnathidae</taxon>
        <taxon>Hippocampus</taxon>
    </lineage>
</organism>
<dbReference type="AlphaFoldDB" id="A0A3Q2XMJ8"/>